<dbReference type="PANTHER" id="PTHR11008:SF39">
    <property type="entry name" value="CIRCADIAN CLOCK-CONTROLLED PROTEIN-LIKE PROTEIN"/>
    <property type="match status" value="1"/>
</dbReference>
<dbReference type="InterPro" id="IPR010562">
    <property type="entry name" value="Haemolymph_juvenile_hormone-bd"/>
</dbReference>
<accession>A0A0L7RFZ5</accession>
<gene>
    <name evidence="1" type="ORF">WH47_07072</name>
</gene>
<keyword evidence="2" id="KW-1185">Reference proteome</keyword>
<sequence>MEAIYNVTAKILVPIVGQGPIYLSAKDVNAKVRMNYKIVEHKGKRYMYFPSMTTRLTVKDFDVKFELTNFDKALQQAVSQALGNSHQEILDATKPNIEKAISQRCLEMANKICKHFTYDELFPDRE</sequence>
<evidence type="ECO:0000313" key="1">
    <source>
        <dbReference type="EMBL" id="KOC69862.1"/>
    </source>
</evidence>
<dbReference type="InterPro" id="IPR038606">
    <property type="entry name" value="To_sf"/>
</dbReference>
<dbReference type="Gene3D" id="3.15.10.30">
    <property type="entry name" value="Haemolymph juvenile hormone binding protein"/>
    <property type="match status" value="1"/>
</dbReference>
<dbReference type="Pfam" id="PF06585">
    <property type="entry name" value="JHBP"/>
    <property type="match status" value="1"/>
</dbReference>
<dbReference type="PANTHER" id="PTHR11008">
    <property type="entry name" value="PROTEIN TAKEOUT-LIKE PROTEIN"/>
    <property type="match status" value="1"/>
</dbReference>
<name>A0A0L7RFZ5_9HYME</name>
<dbReference type="EMBL" id="KQ414598">
    <property type="protein sequence ID" value="KOC69862.1"/>
    <property type="molecule type" value="Genomic_DNA"/>
</dbReference>
<protein>
    <recommendedName>
        <fullName evidence="3">Protein takeout</fullName>
    </recommendedName>
</protein>
<dbReference type="Proteomes" id="UP000053825">
    <property type="component" value="Unassembled WGS sequence"/>
</dbReference>
<evidence type="ECO:0008006" key="3">
    <source>
        <dbReference type="Google" id="ProtNLM"/>
    </source>
</evidence>
<organism evidence="1 2">
    <name type="scientific">Habropoda laboriosa</name>
    <dbReference type="NCBI Taxonomy" id="597456"/>
    <lineage>
        <taxon>Eukaryota</taxon>
        <taxon>Metazoa</taxon>
        <taxon>Ecdysozoa</taxon>
        <taxon>Arthropoda</taxon>
        <taxon>Hexapoda</taxon>
        <taxon>Insecta</taxon>
        <taxon>Pterygota</taxon>
        <taxon>Neoptera</taxon>
        <taxon>Endopterygota</taxon>
        <taxon>Hymenoptera</taxon>
        <taxon>Apocrita</taxon>
        <taxon>Aculeata</taxon>
        <taxon>Apoidea</taxon>
        <taxon>Anthophila</taxon>
        <taxon>Apidae</taxon>
        <taxon>Habropoda</taxon>
    </lineage>
</organism>
<dbReference type="OrthoDB" id="8185902at2759"/>
<evidence type="ECO:0000313" key="2">
    <source>
        <dbReference type="Proteomes" id="UP000053825"/>
    </source>
</evidence>
<dbReference type="AlphaFoldDB" id="A0A0L7RFZ5"/>
<reference evidence="1 2" key="1">
    <citation type="submission" date="2015-07" db="EMBL/GenBank/DDBJ databases">
        <title>The genome of Habropoda laboriosa.</title>
        <authorList>
            <person name="Pan H."/>
            <person name="Kapheim K."/>
        </authorList>
    </citation>
    <scope>NUCLEOTIDE SEQUENCE [LARGE SCALE GENOMIC DNA]</scope>
    <source>
        <strain evidence="1">0110345459</strain>
    </source>
</reference>
<proteinExistence type="predicted"/>
<dbReference type="GO" id="GO:0005615">
    <property type="term" value="C:extracellular space"/>
    <property type="evidence" value="ECO:0007669"/>
    <property type="project" value="TreeGrafter"/>
</dbReference>